<dbReference type="Pfam" id="PF00931">
    <property type="entry name" value="NB-ARC"/>
    <property type="match status" value="1"/>
</dbReference>
<feature type="domain" description="NB-ARC" evidence="1">
    <location>
        <begin position="137"/>
        <end position="237"/>
    </location>
</feature>
<organism evidence="2 3">
    <name type="scientific">Allocoleopsis franciscana PCC 7113</name>
    <dbReference type="NCBI Taxonomy" id="1173027"/>
    <lineage>
        <taxon>Bacteria</taxon>
        <taxon>Bacillati</taxon>
        <taxon>Cyanobacteriota</taxon>
        <taxon>Cyanophyceae</taxon>
        <taxon>Coleofasciculales</taxon>
        <taxon>Coleofasciculaceae</taxon>
        <taxon>Allocoleopsis</taxon>
        <taxon>Allocoleopsis franciscana</taxon>
    </lineage>
</organism>
<sequence>MMRHNRKNIECELFVNVNKLWNLEELYSDLANQKSTGREKKIELTSVEKAILRGLLCNYSPKEIATALHWNSGSICVELTKGLYRYVEILTGRESNSLKNWRDISIWLEAAGYKTLKPHQDWGDAPELSVFYGRTSELQTLKQWITQQQCRLVAILGQAGIGKTTLAVKLAQEIQGEFKYIIWRSLRHAPPLNHLLIQLIQFLSNQQQCSLQEDTKVLISRFTECLHQHRCLVVFDDAQILMRSYTHAGQYREGYEGYSDLLAQVGRERHQSCLVFNSREKPMQMELLEQESPYIGSLKINGLLPKEAQKILTKNGLTGNIKELENLINLYQANPLALHIVTKTIDDLFDNKISDFLTWRQVIVPEPFQTKVIEQLNRLDDSEMQIISYLARSRTPVVREQLRHDIHLGSDSKLINALNSLERRSILEKIRERSQTFFTISPVVMNVIREHYNIDVPYSTARFLSST</sequence>
<dbReference type="STRING" id="1173027.Mic7113_1780"/>
<dbReference type="PANTHER" id="PTHR47691">
    <property type="entry name" value="REGULATOR-RELATED"/>
    <property type="match status" value="1"/>
</dbReference>
<dbReference type="KEGG" id="mic:Mic7113_1780"/>
<dbReference type="HOGENOM" id="CLU_025923_2_1_3"/>
<dbReference type="PANTHER" id="PTHR47691:SF3">
    <property type="entry name" value="HTH-TYPE TRANSCRIPTIONAL REGULATOR RV0890C-RELATED"/>
    <property type="match status" value="1"/>
</dbReference>
<dbReference type="Gene3D" id="3.40.50.300">
    <property type="entry name" value="P-loop containing nucleotide triphosphate hydrolases"/>
    <property type="match status" value="1"/>
</dbReference>
<evidence type="ECO:0000259" key="1">
    <source>
        <dbReference type="Pfam" id="PF00931"/>
    </source>
</evidence>
<accession>K9WBP3</accession>
<dbReference type="PRINTS" id="PR00364">
    <property type="entry name" value="DISEASERSIST"/>
</dbReference>
<dbReference type="SUPFAM" id="SSF52540">
    <property type="entry name" value="P-loop containing nucleoside triphosphate hydrolases"/>
    <property type="match status" value="1"/>
</dbReference>
<proteinExistence type="predicted"/>
<dbReference type="InterPro" id="IPR002182">
    <property type="entry name" value="NB-ARC"/>
</dbReference>
<reference evidence="2 3" key="1">
    <citation type="submission" date="2012-06" db="EMBL/GenBank/DDBJ databases">
        <title>Finished chromosome of genome of Microcoleus sp. PCC 7113.</title>
        <authorList>
            <consortium name="US DOE Joint Genome Institute"/>
            <person name="Gugger M."/>
            <person name="Coursin T."/>
            <person name="Rippka R."/>
            <person name="Tandeau De Marsac N."/>
            <person name="Huntemann M."/>
            <person name="Wei C.-L."/>
            <person name="Han J."/>
            <person name="Detter J.C."/>
            <person name="Han C."/>
            <person name="Tapia R."/>
            <person name="Chen A."/>
            <person name="Kyrpides N."/>
            <person name="Mavromatis K."/>
            <person name="Markowitz V."/>
            <person name="Szeto E."/>
            <person name="Ivanova N."/>
            <person name="Pagani I."/>
            <person name="Pati A."/>
            <person name="Goodwin L."/>
            <person name="Nordberg H.P."/>
            <person name="Cantor M.N."/>
            <person name="Hua S.X."/>
            <person name="Woyke T."/>
            <person name="Kerfeld C.A."/>
        </authorList>
    </citation>
    <scope>NUCLEOTIDE SEQUENCE [LARGE SCALE GENOMIC DNA]</scope>
    <source>
        <strain evidence="2 3">PCC 7113</strain>
    </source>
</reference>
<gene>
    <name evidence="2" type="ORF">Mic7113_1780</name>
</gene>
<dbReference type="RefSeq" id="WP_015181790.1">
    <property type="nucleotide sequence ID" value="NC_019738.1"/>
</dbReference>
<evidence type="ECO:0000313" key="3">
    <source>
        <dbReference type="Proteomes" id="UP000010471"/>
    </source>
</evidence>
<dbReference type="AlphaFoldDB" id="K9WBP3"/>
<name>K9WBP3_9CYAN</name>
<dbReference type="GO" id="GO:0043531">
    <property type="term" value="F:ADP binding"/>
    <property type="evidence" value="ECO:0007669"/>
    <property type="project" value="InterPro"/>
</dbReference>
<dbReference type="eggNOG" id="COG1672">
    <property type="taxonomic scope" value="Bacteria"/>
</dbReference>
<dbReference type="Proteomes" id="UP000010471">
    <property type="component" value="Chromosome"/>
</dbReference>
<dbReference type="EMBL" id="CP003630">
    <property type="protein sequence ID" value="AFZ17638.1"/>
    <property type="molecule type" value="Genomic_DNA"/>
</dbReference>
<dbReference type="InterPro" id="IPR027417">
    <property type="entry name" value="P-loop_NTPase"/>
</dbReference>
<protein>
    <submittedName>
        <fullName evidence="2">NB-ARC domain-containing protein</fullName>
    </submittedName>
</protein>
<keyword evidence="3" id="KW-1185">Reference proteome</keyword>
<evidence type="ECO:0000313" key="2">
    <source>
        <dbReference type="EMBL" id="AFZ17638.1"/>
    </source>
</evidence>